<evidence type="ECO:0000313" key="3">
    <source>
        <dbReference type="Proteomes" id="UP000800303"/>
    </source>
</evidence>
<dbReference type="InterPro" id="IPR008030">
    <property type="entry name" value="NmrA-like"/>
</dbReference>
<dbReference type="Gene3D" id="3.90.25.10">
    <property type="entry name" value="UDP-galactose 4-epimerase, domain 1"/>
    <property type="match status" value="1"/>
</dbReference>
<gene>
    <name evidence="2" type="ORF">GYN08_19590</name>
</gene>
<dbReference type="PANTHER" id="PTHR47129:SF1">
    <property type="entry name" value="NMRA-LIKE DOMAIN-CONTAINING PROTEIN"/>
    <property type="match status" value="1"/>
</dbReference>
<dbReference type="Gene3D" id="3.40.50.720">
    <property type="entry name" value="NAD(P)-binding Rossmann-like Domain"/>
    <property type="match status" value="1"/>
</dbReference>
<dbReference type="Proteomes" id="UP000800303">
    <property type="component" value="Unassembled WGS sequence"/>
</dbReference>
<dbReference type="Pfam" id="PF05368">
    <property type="entry name" value="NmrA"/>
    <property type="match status" value="1"/>
</dbReference>
<keyword evidence="3" id="KW-1185">Reference proteome</keyword>
<dbReference type="EMBL" id="JAAFGS010000008">
    <property type="protein sequence ID" value="NGZ77498.1"/>
    <property type="molecule type" value="Genomic_DNA"/>
</dbReference>
<reference evidence="2 3" key="1">
    <citation type="submission" date="2020-01" db="EMBL/GenBank/DDBJ databases">
        <title>Polyphasic characterisation and genomic insights into a novel alkali tolerant bacterium VR-M41.</title>
        <authorList>
            <person name="Vemuluri V.R."/>
        </authorList>
    </citation>
    <scope>NUCLEOTIDE SEQUENCE [LARGE SCALE GENOMIC DNA]</scope>
    <source>
        <strain evidence="2 3">VR-M41</strain>
    </source>
</reference>
<evidence type="ECO:0000313" key="2">
    <source>
        <dbReference type="EMBL" id="NGZ77498.1"/>
    </source>
</evidence>
<dbReference type="PANTHER" id="PTHR47129">
    <property type="entry name" value="QUINONE OXIDOREDUCTASE 2"/>
    <property type="match status" value="1"/>
</dbReference>
<evidence type="ECO:0000259" key="1">
    <source>
        <dbReference type="Pfam" id="PF05368"/>
    </source>
</evidence>
<dbReference type="InterPro" id="IPR052718">
    <property type="entry name" value="NmrA-type_oxidoreductase"/>
</dbReference>
<dbReference type="InterPro" id="IPR036291">
    <property type="entry name" value="NAD(P)-bd_dom_sf"/>
</dbReference>
<accession>A0ABX0F972</accession>
<proteinExistence type="predicted"/>
<sequence length="319" mass="35789">MHYIVCGTDGQLAGRVAENMLKEVDGKDLTFTCYKLDRLPQDKLARWRAAGVSVHEANYDDVDSMEKAFAGGDRIYIVSGLEVGKRVQQHKNAIDAAVKAGVQHITYSSFVGATDPAYAEVYVTPDHTATENYLKTLGVTYNALRNNLYLENYLTMYVMLALMSDNKWLSTAGEGRATLVHKDDAALAATYSLLGRGADNTAYNIVGSQAISVRELCELVKEVSGLPLEYVPVEEEEYYRYLENLHIPREITGDFSQAPVPFCGADLVTNDTAIKEGLFDIKSSDIEFLTGQQPKTARDIVERYRYIWEEKITHWRQMK</sequence>
<name>A0ABX0F972_9BACL</name>
<comment type="caution">
    <text evidence="2">The sequence shown here is derived from an EMBL/GenBank/DDBJ whole genome shotgun (WGS) entry which is preliminary data.</text>
</comment>
<dbReference type="SUPFAM" id="SSF51735">
    <property type="entry name" value="NAD(P)-binding Rossmann-fold domains"/>
    <property type="match status" value="1"/>
</dbReference>
<protein>
    <submittedName>
        <fullName evidence="2">NmrA family NAD(P)-binding protein</fullName>
    </submittedName>
</protein>
<feature type="domain" description="NmrA-like" evidence="1">
    <location>
        <begin position="5"/>
        <end position="254"/>
    </location>
</feature>
<organism evidence="2 3">
    <name type="scientific">Saccharibacillus alkalitolerans</name>
    <dbReference type="NCBI Taxonomy" id="2705290"/>
    <lineage>
        <taxon>Bacteria</taxon>
        <taxon>Bacillati</taxon>
        <taxon>Bacillota</taxon>
        <taxon>Bacilli</taxon>
        <taxon>Bacillales</taxon>
        <taxon>Paenibacillaceae</taxon>
        <taxon>Saccharibacillus</taxon>
    </lineage>
</organism>